<evidence type="ECO:0000256" key="1">
    <source>
        <dbReference type="SAM" id="SignalP"/>
    </source>
</evidence>
<feature type="signal peptide" evidence="1">
    <location>
        <begin position="1"/>
        <end position="34"/>
    </location>
</feature>
<accession>A0A7W4PJL6</accession>
<dbReference type="AlphaFoldDB" id="A0A7W4PJL6"/>
<organism evidence="2 3">
    <name type="scientific">Gluconacetobacter dulcium</name>
    <dbReference type="NCBI Taxonomy" id="2729096"/>
    <lineage>
        <taxon>Bacteria</taxon>
        <taxon>Pseudomonadati</taxon>
        <taxon>Pseudomonadota</taxon>
        <taxon>Alphaproteobacteria</taxon>
        <taxon>Acetobacterales</taxon>
        <taxon>Acetobacteraceae</taxon>
        <taxon>Gluconacetobacter</taxon>
    </lineage>
</organism>
<evidence type="ECO:0000313" key="3">
    <source>
        <dbReference type="Proteomes" id="UP000530320"/>
    </source>
</evidence>
<feature type="chain" id="PRO_5031477937" description="DUF2268 domain-containing protein" evidence="1">
    <location>
        <begin position="35"/>
        <end position="370"/>
    </location>
</feature>
<dbReference type="InterPro" id="IPR043754">
    <property type="entry name" value="DUF5700"/>
</dbReference>
<keyword evidence="1" id="KW-0732">Signal</keyword>
<reference evidence="2 3" key="1">
    <citation type="submission" date="2020-04" db="EMBL/GenBank/DDBJ databases">
        <title>Description of novel Gluconacetobacter.</title>
        <authorList>
            <person name="Sombolestani A."/>
        </authorList>
    </citation>
    <scope>NUCLEOTIDE SEQUENCE [LARGE SCALE GENOMIC DNA]</scope>
    <source>
        <strain evidence="2 3">LMG 22058</strain>
    </source>
</reference>
<dbReference type="Proteomes" id="UP000530320">
    <property type="component" value="Unassembled WGS sequence"/>
</dbReference>
<proteinExistence type="predicted"/>
<protein>
    <recommendedName>
        <fullName evidence="4">DUF2268 domain-containing protein</fullName>
    </recommendedName>
</protein>
<dbReference type="RefSeq" id="WP_183009805.1">
    <property type="nucleotide sequence ID" value="NZ_JABEQP010000011.1"/>
</dbReference>
<sequence length="370" mass="40603">MKRKKVKKHFMDIPLGRSLVLMTALAIVGPGARATTVSIDTTAANSLLTAVSNPFLTEDQAAAVVQMKGNQAIIRKLQEFDIPASTASFARALYAEAHGKPITDRVGMSYSLDEVKGNIGGIRMVITAIERDPDHFQRAIENRIARFSPRSANIHINGYVIAGGDGGGYTFGDTDFYLNVGRIRDLVLAREVTNHEMYHAVQGAFSKERGAFDDDPDLSPCHATRKLFDNLYEEGTADYVGDHSLIEQAKGEAADRIRDDERDGLRHIEWSASLLEMSVDALNAKTPVPYSKVYAVGFYGHAILYNIAYVIAKDITARYGPDGLIKLLRQPSYDYVLTYVRLPEYGKDRDHPPLGHGTVAAAQVLAAGCK</sequence>
<evidence type="ECO:0008006" key="4">
    <source>
        <dbReference type="Google" id="ProtNLM"/>
    </source>
</evidence>
<dbReference type="Pfam" id="PF18958">
    <property type="entry name" value="DUF5700"/>
    <property type="match status" value="1"/>
</dbReference>
<dbReference type="EMBL" id="JABEQP010000011">
    <property type="protein sequence ID" value="MBB2198714.1"/>
    <property type="molecule type" value="Genomic_DNA"/>
</dbReference>
<comment type="caution">
    <text evidence="2">The sequence shown here is derived from an EMBL/GenBank/DDBJ whole genome shotgun (WGS) entry which is preliminary data.</text>
</comment>
<evidence type="ECO:0000313" key="2">
    <source>
        <dbReference type="EMBL" id="MBB2198714.1"/>
    </source>
</evidence>
<gene>
    <name evidence="2" type="ORF">HLH44_14830</name>
</gene>
<name>A0A7W4PJL6_9PROT</name>